<gene>
    <name evidence="3" type="ORF">HNR61_007131</name>
</gene>
<dbReference type="Proteomes" id="UP000572680">
    <property type="component" value="Unassembled WGS sequence"/>
</dbReference>
<dbReference type="AlphaFoldDB" id="A0A7W3LWE2"/>
<evidence type="ECO:0000313" key="4">
    <source>
        <dbReference type="Proteomes" id="UP000572680"/>
    </source>
</evidence>
<organism evidence="3 4">
    <name type="scientific">Actinomadura namibiensis</name>
    <dbReference type="NCBI Taxonomy" id="182080"/>
    <lineage>
        <taxon>Bacteria</taxon>
        <taxon>Bacillati</taxon>
        <taxon>Actinomycetota</taxon>
        <taxon>Actinomycetes</taxon>
        <taxon>Streptosporangiales</taxon>
        <taxon>Thermomonosporaceae</taxon>
        <taxon>Actinomadura</taxon>
    </lineage>
</organism>
<keyword evidence="2" id="KW-0812">Transmembrane</keyword>
<proteinExistence type="predicted"/>
<keyword evidence="2" id="KW-1133">Transmembrane helix</keyword>
<evidence type="ECO:0008006" key="5">
    <source>
        <dbReference type="Google" id="ProtNLM"/>
    </source>
</evidence>
<evidence type="ECO:0000256" key="2">
    <source>
        <dbReference type="SAM" id="Phobius"/>
    </source>
</evidence>
<dbReference type="RefSeq" id="WP_182847465.1">
    <property type="nucleotide sequence ID" value="NZ_BAAALP010000028.1"/>
</dbReference>
<name>A0A7W3LWE2_ACTNM</name>
<reference evidence="3 4" key="1">
    <citation type="submission" date="2020-08" db="EMBL/GenBank/DDBJ databases">
        <title>Genomic Encyclopedia of Type Strains, Phase IV (KMG-IV): sequencing the most valuable type-strain genomes for metagenomic binning, comparative biology and taxonomic classification.</title>
        <authorList>
            <person name="Goeker M."/>
        </authorList>
    </citation>
    <scope>NUCLEOTIDE SEQUENCE [LARGE SCALE GENOMIC DNA]</scope>
    <source>
        <strain evidence="3 4">DSM 44197</strain>
    </source>
</reference>
<dbReference type="InterPro" id="IPR047789">
    <property type="entry name" value="CU044_5270-like"/>
</dbReference>
<accession>A0A7W3LWE2</accession>
<comment type="caution">
    <text evidence="3">The sequence shown here is derived from an EMBL/GenBank/DDBJ whole genome shotgun (WGS) entry which is preliminary data.</text>
</comment>
<keyword evidence="2" id="KW-0472">Membrane</keyword>
<sequence length="346" mass="36613">MRRSETAARDVRRTLAAHNPVPAPATEGLDERARGDLAAILAVPRDAPARRRMPARRWVPAAGVAAALAVGGTVAVDTLRPPAPVYAATPPELAYQPEPAAPPARALLLRLAARARTAPPLPGGGPYGYVRTQGWYLGSRVGDDTVTSAVLPQQSERWIAADGTGRVRTTTLPPVFPDAASREAWEDDVPRGPHVADGRADSAMWRPGSLSTDPVRLARQLEKGHPPGIGPVERLVAVTDLAREQPIPPALQSAVLKVLAGTPTLVYRGGVTDRAGRKGIAFSIDSAYSGLPTRHTVIFAADTGRLLGYEEVLTGTAGKLNVRPRSVTSYTVFLHSGRAPNDRATP</sequence>
<evidence type="ECO:0000256" key="1">
    <source>
        <dbReference type="SAM" id="MobiDB-lite"/>
    </source>
</evidence>
<dbReference type="EMBL" id="JACJIA010000012">
    <property type="protein sequence ID" value="MBA8955455.1"/>
    <property type="molecule type" value="Genomic_DNA"/>
</dbReference>
<feature type="compositionally biased region" description="Basic and acidic residues" evidence="1">
    <location>
        <begin position="183"/>
        <end position="200"/>
    </location>
</feature>
<keyword evidence="4" id="KW-1185">Reference proteome</keyword>
<evidence type="ECO:0000313" key="3">
    <source>
        <dbReference type="EMBL" id="MBA8955455.1"/>
    </source>
</evidence>
<protein>
    <recommendedName>
        <fullName evidence="5">CU044_5270 family protein</fullName>
    </recommendedName>
</protein>
<feature type="region of interest" description="Disordered" evidence="1">
    <location>
        <begin position="183"/>
        <end position="208"/>
    </location>
</feature>
<dbReference type="NCBIfam" id="NF038083">
    <property type="entry name" value="CU044_5270_fam"/>
    <property type="match status" value="1"/>
</dbReference>
<feature type="transmembrane region" description="Helical" evidence="2">
    <location>
        <begin position="58"/>
        <end position="76"/>
    </location>
</feature>